<dbReference type="OrthoDB" id="165382at2759"/>
<dbReference type="STRING" id="660122.C7ZFP1"/>
<dbReference type="VEuPathDB" id="FungiDB:NECHADRAFT_37158"/>
<dbReference type="GeneID" id="9665128"/>
<dbReference type="Proteomes" id="UP000005206">
    <property type="component" value="Chromosome 3"/>
</dbReference>
<sequence length="366" mass="42260">MSSEIGIEEYRQDVLRVCSYHRTDFARAVVRTRPHKMQVIAPLLRNHFNNPSPFKHGPPFRLGVLDLLTPELLVIILLQLDVVSYLQFRRVNRHARVVATLLHEYKLVSAHGLEGLVALLRTKLAEFFTIKDLYRPLVTYSCKLCGGFGCFLFLPDCTRCCLPCLTEAPELRMTIVSSLVNQFLPVEGLTEYHQSQLGPVLHTVRGKYCLQHFRAVRLGEQLMPTRQVITILRSLDVPEKSIEKAVYRLRDWESNRFGSAAMYPWYNAQRGEAERGVNCKAIQFYIEENTPPHILRSACHRVHRDQIFSRASFLQHFKTCSHAQDLWARRDDGTPEKESWFISDGGYLRNEDEDEVVIVAARPSMY</sequence>
<dbReference type="KEGG" id="nhe:NECHADRAFT_37158"/>
<dbReference type="AlphaFoldDB" id="C7ZFP1"/>
<gene>
    <name evidence="1" type="ORF">NECHADRAFT_37158</name>
</gene>
<name>C7ZFP1_FUSV7</name>
<dbReference type="OMA" id="WYTISDL"/>
<keyword evidence="2" id="KW-1185">Reference proteome</keyword>
<proteinExistence type="predicted"/>
<evidence type="ECO:0000313" key="2">
    <source>
        <dbReference type="Proteomes" id="UP000005206"/>
    </source>
</evidence>
<dbReference type="EMBL" id="GG698923">
    <property type="protein sequence ID" value="EEU37205.1"/>
    <property type="molecule type" value="Genomic_DNA"/>
</dbReference>
<accession>C7ZFP1</accession>
<evidence type="ECO:0008006" key="3">
    <source>
        <dbReference type="Google" id="ProtNLM"/>
    </source>
</evidence>
<dbReference type="InParanoid" id="C7ZFP1"/>
<dbReference type="RefSeq" id="XP_003042918.1">
    <property type="nucleotide sequence ID" value="XM_003042872.1"/>
</dbReference>
<reference evidence="1 2" key="1">
    <citation type="journal article" date="2009" name="PLoS Genet.">
        <title>The genome of Nectria haematococca: contribution of supernumerary chromosomes to gene expansion.</title>
        <authorList>
            <person name="Coleman J.J."/>
            <person name="Rounsley S.D."/>
            <person name="Rodriguez-Carres M."/>
            <person name="Kuo A."/>
            <person name="Wasmann C.C."/>
            <person name="Grimwood J."/>
            <person name="Schmutz J."/>
            <person name="Taga M."/>
            <person name="White G.J."/>
            <person name="Zhou S."/>
            <person name="Schwartz D.C."/>
            <person name="Freitag M."/>
            <person name="Ma L.J."/>
            <person name="Danchin E.G."/>
            <person name="Henrissat B."/>
            <person name="Coutinho P.M."/>
            <person name="Nelson D.R."/>
            <person name="Straney D."/>
            <person name="Napoli C.A."/>
            <person name="Barker B.M."/>
            <person name="Gribskov M."/>
            <person name="Rep M."/>
            <person name="Kroken S."/>
            <person name="Molnar I."/>
            <person name="Rensing C."/>
            <person name="Kennell J.C."/>
            <person name="Zamora J."/>
            <person name="Farman M.L."/>
            <person name="Selker E.U."/>
            <person name="Salamov A."/>
            <person name="Shapiro H."/>
            <person name="Pangilinan J."/>
            <person name="Lindquist E."/>
            <person name="Lamers C."/>
            <person name="Grigoriev I.V."/>
            <person name="Geiser D.M."/>
            <person name="Covert S.F."/>
            <person name="Temporini E."/>
            <person name="Vanetten H.D."/>
        </authorList>
    </citation>
    <scope>NUCLEOTIDE SEQUENCE [LARGE SCALE GENOMIC DNA]</scope>
    <source>
        <strain evidence="2">ATCC MYA-4622 / CBS 123669 / FGSC 9596 / NRRL 45880 / 77-13-4</strain>
    </source>
</reference>
<protein>
    <recommendedName>
        <fullName evidence="3">F-box domain-containing protein</fullName>
    </recommendedName>
</protein>
<dbReference type="HOGENOM" id="CLU_040048_1_0_1"/>
<organism evidence="1 2">
    <name type="scientific">Fusarium vanettenii (strain ATCC MYA-4622 / CBS 123669 / FGSC 9596 / NRRL 45880 / 77-13-4)</name>
    <name type="common">Fusarium solani subsp. pisi</name>
    <dbReference type="NCBI Taxonomy" id="660122"/>
    <lineage>
        <taxon>Eukaryota</taxon>
        <taxon>Fungi</taxon>
        <taxon>Dikarya</taxon>
        <taxon>Ascomycota</taxon>
        <taxon>Pezizomycotina</taxon>
        <taxon>Sordariomycetes</taxon>
        <taxon>Hypocreomycetidae</taxon>
        <taxon>Hypocreales</taxon>
        <taxon>Nectriaceae</taxon>
        <taxon>Fusarium</taxon>
        <taxon>Fusarium solani species complex</taxon>
        <taxon>Fusarium vanettenii</taxon>
    </lineage>
</organism>
<dbReference type="eggNOG" id="ENOG502SM08">
    <property type="taxonomic scope" value="Eukaryota"/>
</dbReference>
<evidence type="ECO:0000313" key="1">
    <source>
        <dbReference type="EMBL" id="EEU37205.1"/>
    </source>
</evidence>